<keyword evidence="3" id="KW-0206">Cytoskeleton</keyword>
<evidence type="ECO:0000256" key="5">
    <source>
        <dbReference type="ARBA" id="ARBA00035693"/>
    </source>
</evidence>
<keyword evidence="8" id="KW-1185">Reference proteome</keyword>
<feature type="region of interest" description="Disordered" evidence="6">
    <location>
        <begin position="31"/>
        <end position="83"/>
    </location>
</feature>
<organism evidence="7 8">
    <name type="scientific">Hondaea fermentalgiana</name>
    <dbReference type="NCBI Taxonomy" id="2315210"/>
    <lineage>
        <taxon>Eukaryota</taxon>
        <taxon>Sar</taxon>
        <taxon>Stramenopiles</taxon>
        <taxon>Bigyra</taxon>
        <taxon>Labyrinthulomycetes</taxon>
        <taxon>Thraustochytrida</taxon>
        <taxon>Thraustochytriidae</taxon>
        <taxon>Hondaea</taxon>
    </lineage>
</organism>
<comment type="caution">
    <text evidence="7">The sequence shown here is derived from an EMBL/GenBank/DDBJ whole genome shotgun (WGS) entry which is preliminary data.</text>
</comment>
<dbReference type="GO" id="GO:0005813">
    <property type="term" value="C:centrosome"/>
    <property type="evidence" value="ECO:0007669"/>
    <property type="project" value="UniProtKB-SubCell"/>
</dbReference>
<feature type="compositionally biased region" description="Basic and acidic residues" evidence="6">
    <location>
        <begin position="211"/>
        <end position="235"/>
    </location>
</feature>
<feature type="compositionally biased region" description="Polar residues" evidence="6">
    <location>
        <begin position="283"/>
        <end position="292"/>
    </location>
</feature>
<evidence type="ECO:0000256" key="3">
    <source>
        <dbReference type="ARBA" id="ARBA00023212"/>
    </source>
</evidence>
<dbReference type="InParanoid" id="A0A2R5GVG6"/>
<evidence type="ECO:0000313" key="8">
    <source>
        <dbReference type="Proteomes" id="UP000241890"/>
    </source>
</evidence>
<dbReference type="GO" id="GO:0005881">
    <property type="term" value="C:cytoplasmic microtubule"/>
    <property type="evidence" value="ECO:0007669"/>
    <property type="project" value="TreeGrafter"/>
</dbReference>
<dbReference type="EMBL" id="BEYU01000126">
    <property type="protein sequence ID" value="GBG32643.1"/>
    <property type="molecule type" value="Genomic_DNA"/>
</dbReference>
<comment type="subcellular location">
    <subcellularLocation>
        <location evidence="1">Cytoplasm</location>
        <location evidence="1">Cytoskeleton</location>
        <location evidence="1">Microtubule organizing center</location>
        <location evidence="1">Centrosome</location>
    </subcellularLocation>
</comment>
<accession>A0A2R5GVG6</accession>
<name>A0A2R5GVG6_9STRA</name>
<gene>
    <name evidence="7" type="ORF">FCC1311_088682</name>
</gene>
<feature type="region of interest" description="Disordered" evidence="6">
    <location>
        <begin position="168"/>
        <end position="312"/>
    </location>
</feature>
<reference evidence="7 8" key="1">
    <citation type="submission" date="2017-12" db="EMBL/GenBank/DDBJ databases">
        <title>Sequencing, de novo assembly and annotation of complete genome of a new Thraustochytrid species, strain FCC1311.</title>
        <authorList>
            <person name="Sedici K."/>
            <person name="Godart F."/>
            <person name="Aiese Cigliano R."/>
            <person name="Sanseverino W."/>
            <person name="Barakat M."/>
            <person name="Ortet P."/>
            <person name="Marechal E."/>
            <person name="Cagnac O."/>
            <person name="Amato A."/>
        </authorList>
    </citation>
    <scope>NUCLEOTIDE SEQUENCE [LARGE SCALE GENOMIC DNA]</scope>
</reference>
<dbReference type="AlphaFoldDB" id="A0A2R5GVG6"/>
<sequence>MKGKNGIFHEITPVCVGDPYRDPVQVSRSFAKNKPNFKAGKAPPPMDNTASAAAATATNAAAKVPGSDAANKNRAKPVSSAPFRTGGGGTIGFGAYVGAFSASDSSMSRDEIRALIRKTREDLLAADRRRIKAIRAKTSETKPNFLTRPMKKGSYGTPGVLLSEIYLTSDPREERSRPASAAPLRTAKRGTMGPDRRPFCSAGPATSGIFGRDEDTFIHAPIDDGRRRERPERSRPASAQPFRPSGNVHAPGAPFPYMPESNPSDPKRRRDNNEASGKRESWRPSSASQTRPVRSVMLNPTALKHSLSSKPR</sequence>
<dbReference type="Proteomes" id="UP000241890">
    <property type="component" value="Unassembled WGS sequence"/>
</dbReference>
<dbReference type="PANTHER" id="PTHR31144">
    <property type="entry name" value="UPF0602 PROTEIN C4ORF47"/>
    <property type="match status" value="1"/>
</dbReference>
<dbReference type="Pfam" id="PF15239">
    <property type="entry name" value="CFAP96-like"/>
    <property type="match status" value="1"/>
</dbReference>
<feature type="compositionally biased region" description="Low complexity" evidence="6">
    <location>
        <begin position="48"/>
        <end position="62"/>
    </location>
</feature>
<feature type="compositionally biased region" description="Basic and acidic residues" evidence="6">
    <location>
        <begin position="265"/>
        <end position="282"/>
    </location>
</feature>
<evidence type="ECO:0000313" key="7">
    <source>
        <dbReference type="EMBL" id="GBG32643.1"/>
    </source>
</evidence>
<keyword evidence="2" id="KW-0963">Cytoplasm</keyword>
<evidence type="ECO:0000256" key="6">
    <source>
        <dbReference type="SAM" id="MobiDB-lite"/>
    </source>
</evidence>
<dbReference type="PANTHER" id="PTHR31144:SF1">
    <property type="entry name" value="UPF0602 PROTEIN C4ORF47"/>
    <property type="match status" value="1"/>
</dbReference>
<evidence type="ECO:0000256" key="4">
    <source>
        <dbReference type="ARBA" id="ARBA00035656"/>
    </source>
</evidence>
<protein>
    <recommendedName>
        <fullName evidence="5">Cilia-and flagella-associated protein 96</fullName>
    </recommendedName>
</protein>
<evidence type="ECO:0000256" key="1">
    <source>
        <dbReference type="ARBA" id="ARBA00004300"/>
    </source>
</evidence>
<evidence type="ECO:0000256" key="2">
    <source>
        <dbReference type="ARBA" id="ARBA00022490"/>
    </source>
</evidence>
<dbReference type="InterPro" id="IPR029358">
    <property type="entry name" value="CFAP96"/>
</dbReference>
<proteinExistence type="inferred from homology"/>
<comment type="similarity">
    <text evidence="4">Belongs to the CFAP96 family.</text>
</comment>